<evidence type="ECO:0000313" key="6">
    <source>
        <dbReference type="Proteomes" id="UP000708576"/>
    </source>
</evidence>
<keyword evidence="4" id="KW-0732">Signal</keyword>
<accession>A0ABS5JRH1</accession>
<dbReference type="EMBL" id="JAGUCO010000002">
    <property type="protein sequence ID" value="MBS2097491.1"/>
    <property type="molecule type" value="Genomic_DNA"/>
</dbReference>
<proteinExistence type="predicted"/>
<evidence type="ECO:0000256" key="4">
    <source>
        <dbReference type="SAM" id="SignalP"/>
    </source>
</evidence>
<evidence type="ECO:0000256" key="2">
    <source>
        <dbReference type="ARBA" id="ARBA00023136"/>
    </source>
</evidence>
<dbReference type="RefSeq" id="WP_212213960.1">
    <property type="nucleotide sequence ID" value="NZ_JAGUCO010000002.1"/>
</dbReference>
<organism evidence="5 6">
    <name type="scientific">Carboxylicivirga linearis</name>
    <dbReference type="NCBI Taxonomy" id="1628157"/>
    <lineage>
        <taxon>Bacteria</taxon>
        <taxon>Pseudomonadati</taxon>
        <taxon>Bacteroidota</taxon>
        <taxon>Bacteroidia</taxon>
        <taxon>Marinilabiliales</taxon>
        <taxon>Marinilabiliaceae</taxon>
        <taxon>Carboxylicivirga</taxon>
    </lineage>
</organism>
<keyword evidence="2" id="KW-0472">Membrane</keyword>
<feature type="signal peptide" evidence="4">
    <location>
        <begin position="1"/>
        <end position="18"/>
    </location>
</feature>
<evidence type="ECO:0000256" key="3">
    <source>
        <dbReference type="ARBA" id="ARBA00023237"/>
    </source>
</evidence>
<reference evidence="5 6" key="1">
    <citation type="journal article" date="2015" name="Int. J. Syst. Evol. Microbiol.">
        <title>Carboxylicivirga linearis sp. nov., isolated from a sea cucumber culture pond.</title>
        <authorList>
            <person name="Wang F.Q."/>
            <person name="Zhou Y.X."/>
            <person name="Lin X.Z."/>
            <person name="Chen G.J."/>
            <person name="Du Z.J."/>
        </authorList>
    </citation>
    <scope>NUCLEOTIDE SEQUENCE [LARGE SCALE GENOMIC DNA]</scope>
    <source>
        <strain evidence="5 6">FB218</strain>
    </source>
</reference>
<sequence length="789" mass="89950">MKKNLLIACLAMASIANGIISYGQENKAKSKDQSLQVDSLINKKEEKNRNVMLNAENNTGPRNVNIGLPFQGDIVILENDVPVVFNFVPTIPTSAWRMDNSLQGLGLLSFSEGALTWGKVGFAVKSDSRDASRKFKGFANVYSNSFGSSRYDLTVTGPFNKNGWGYMLSMYQNYDRGNGYNHMYTPWNDRTQQFKAAITKQYKKGSVRLLYKYVDNKSFLFNYGPIVYKGDGETEAMDGFRPGKDSYYLRSGMYPHYNPWTGEKAFADMTDDEMFRSQSHNIYITGDHKFDNGWKLKYTTMYQDMNTPLFTSFPVSLMVMDPDQYQQQGASFTYYGTDVPYDGSIQWTYNQLIPQSENKSLLSRVEFTKKVNNHSLRFGLTSQYNSASMTTYKGMMIHTVEANPQLLDYHQLFPPDYLYPGFPGGNVQITDGGLMPGSASGYGDYNETKYLKTAFYFSDDMRVTSWLDFGLGVRLEHQNKHEVNNPYINEIIGDKPLVENDFNNKLNKVFTANAVVKLSDKFGLVGDATYNSWYDSYWDFTARDENGNPIAGEGEDAPRRTVPNDFETNVQLYSGGVYFNLGKKLSIVSKVTNISKNKIKSEGMNITNPDNPNERQAFDPIFYDINTFGWTTDIVTSPFKNFNLHLLVTLQKPEYRNFSYSAFNVTYDYSNNIIPELSQTLLEIDPSYTMMKGKLKAWVSLRYFGKQYGNQTNAFSYNAWWENFGGLQYRMSRKVNLKFQVTNFLDQAGIRGSVQGAAQITSDQNYVNRKIVAGAIRPRTLEMSVDFKF</sequence>
<comment type="subcellular location">
    <subcellularLocation>
        <location evidence="1">Cell outer membrane</location>
    </subcellularLocation>
</comment>
<evidence type="ECO:0000256" key="1">
    <source>
        <dbReference type="ARBA" id="ARBA00004442"/>
    </source>
</evidence>
<keyword evidence="6" id="KW-1185">Reference proteome</keyword>
<dbReference type="InterPro" id="IPR036942">
    <property type="entry name" value="Beta-barrel_TonB_sf"/>
</dbReference>
<evidence type="ECO:0008006" key="7">
    <source>
        <dbReference type="Google" id="ProtNLM"/>
    </source>
</evidence>
<comment type="caution">
    <text evidence="5">The sequence shown here is derived from an EMBL/GenBank/DDBJ whole genome shotgun (WGS) entry which is preliminary data.</text>
</comment>
<dbReference type="Proteomes" id="UP000708576">
    <property type="component" value="Unassembled WGS sequence"/>
</dbReference>
<dbReference type="SUPFAM" id="SSF56935">
    <property type="entry name" value="Porins"/>
    <property type="match status" value="1"/>
</dbReference>
<feature type="chain" id="PRO_5046307610" description="TonB-dependent receptor" evidence="4">
    <location>
        <begin position="19"/>
        <end position="789"/>
    </location>
</feature>
<name>A0ABS5JRH1_9BACT</name>
<dbReference type="Gene3D" id="2.40.170.20">
    <property type="entry name" value="TonB-dependent receptor, beta-barrel domain"/>
    <property type="match status" value="1"/>
</dbReference>
<protein>
    <recommendedName>
        <fullName evidence="7">TonB-dependent receptor</fullName>
    </recommendedName>
</protein>
<evidence type="ECO:0000313" key="5">
    <source>
        <dbReference type="EMBL" id="MBS2097491.1"/>
    </source>
</evidence>
<gene>
    <name evidence="5" type="ORF">KEM10_04310</name>
</gene>
<keyword evidence="3" id="KW-0998">Cell outer membrane</keyword>